<keyword evidence="8 15" id="KW-0408">Iron</keyword>
<evidence type="ECO:0000313" key="18">
    <source>
        <dbReference type="EMBL" id="HCO27163.1"/>
    </source>
</evidence>
<evidence type="ECO:0000259" key="17">
    <source>
        <dbReference type="PROSITE" id="PS51711"/>
    </source>
</evidence>
<comment type="caution">
    <text evidence="15">Lacks conserved residue(s) required for the propagation of feature annotation.</text>
</comment>
<organism evidence="18 19">
    <name type="scientific">Gimesia maris</name>
    <dbReference type="NCBI Taxonomy" id="122"/>
    <lineage>
        <taxon>Bacteria</taxon>
        <taxon>Pseudomonadati</taxon>
        <taxon>Planctomycetota</taxon>
        <taxon>Planctomycetia</taxon>
        <taxon>Planctomycetales</taxon>
        <taxon>Planctomycetaceae</taxon>
        <taxon>Gimesia</taxon>
    </lineage>
</organism>
<evidence type="ECO:0000256" key="12">
    <source>
        <dbReference type="NCBIfam" id="TIGR00437"/>
    </source>
</evidence>
<dbReference type="EMBL" id="DQAY01000191">
    <property type="protein sequence ID" value="HCO27163.1"/>
    <property type="molecule type" value="Genomic_DNA"/>
</dbReference>
<feature type="binding site" evidence="14">
    <location>
        <position position="35"/>
    </location>
    <ligand>
        <name>Mg(2+)</name>
        <dbReference type="ChEBI" id="CHEBI:18420"/>
        <label>2</label>
    </ligand>
</feature>
<dbReference type="Pfam" id="PF07664">
    <property type="entry name" value="FeoB_C"/>
    <property type="match status" value="1"/>
</dbReference>
<gene>
    <name evidence="18" type="primary">feoB</name>
    <name evidence="18" type="ORF">DIT97_30715</name>
</gene>
<dbReference type="GO" id="GO:0046872">
    <property type="term" value="F:metal ion binding"/>
    <property type="evidence" value="ECO:0007669"/>
    <property type="project" value="UniProtKB-KW"/>
</dbReference>
<comment type="caution">
    <text evidence="18">The sequence shown here is derived from an EMBL/GenBank/DDBJ whole genome shotgun (WGS) entry which is preliminary data.</text>
</comment>
<comment type="subcellular location">
    <subcellularLocation>
        <location evidence="15">Cell inner membrane</location>
        <topology evidence="15">Multi-pass membrane protein</topology>
    </subcellularLocation>
    <subcellularLocation>
        <location evidence="1">Cell membrane</location>
        <topology evidence="1">Multi-pass membrane protein</topology>
    </subcellularLocation>
</comment>
<comment type="function">
    <text evidence="15">Probable transporter of a GTP-driven Fe(2+) uptake system.</text>
</comment>
<evidence type="ECO:0000256" key="15">
    <source>
        <dbReference type="RuleBase" id="RU362098"/>
    </source>
</evidence>
<dbReference type="PANTHER" id="PTHR43185">
    <property type="entry name" value="FERROUS IRON TRANSPORT PROTEIN B"/>
    <property type="match status" value="1"/>
</dbReference>
<dbReference type="GO" id="GO:0005525">
    <property type="term" value="F:GTP binding"/>
    <property type="evidence" value="ECO:0007669"/>
    <property type="project" value="UniProtKB-KW"/>
</dbReference>
<evidence type="ECO:0000256" key="4">
    <source>
        <dbReference type="ARBA" id="ARBA00022496"/>
    </source>
</evidence>
<keyword evidence="16" id="KW-0175">Coiled coil</keyword>
<dbReference type="InterPro" id="IPR003373">
    <property type="entry name" value="Fe2_transport_prot-B"/>
</dbReference>
<feature type="transmembrane region" description="Helical" evidence="15">
    <location>
        <begin position="478"/>
        <end position="503"/>
    </location>
</feature>
<evidence type="ECO:0000256" key="7">
    <source>
        <dbReference type="ARBA" id="ARBA00022989"/>
    </source>
</evidence>
<dbReference type="InterPro" id="IPR030389">
    <property type="entry name" value="G_FEOB_dom"/>
</dbReference>
<dbReference type="InterPro" id="IPR027417">
    <property type="entry name" value="P-loop_NTPase"/>
</dbReference>
<keyword evidence="14" id="KW-0460">Magnesium</keyword>
<dbReference type="GO" id="GO:0015093">
    <property type="term" value="F:ferrous iron transmembrane transporter activity"/>
    <property type="evidence" value="ECO:0007669"/>
    <property type="project" value="UniProtKB-UniRule"/>
</dbReference>
<keyword evidence="11 15" id="KW-0472">Membrane</keyword>
<evidence type="ECO:0000256" key="14">
    <source>
        <dbReference type="PIRSR" id="PIRSR603373-2"/>
    </source>
</evidence>
<evidence type="ECO:0000256" key="1">
    <source>
        <dbReference type="ARBA" id="ARBA00004651"/>
    </source>
</evidence>
<dbReference type="PANTHER" id="PTHR43185:SF1">
    <property type="entry name" value="FE(2+) TRANSPORTER FEOB"/>
    <property type="match status" value="1"/>
</dbReference>
<keyword evidence="14" id="KW-0479">Metal-binding</keyword>
<keyword evidence="7 15" id="KW-1133">Transmembrane helix</keyword>
<dbReference type="Pfam" id="PF02421">
    <property type="entry name" value="FeoB_N"/>
    <property type="match status" value="1"/>
</dbReference>
<dbReference type="InterPro" id="IPR011642">
    <property type="entry name" value="Gate_dom"/>
</dbReference>
<dbReference type="Proteomes" id="UP000263642">
    <property type="component" value="Unassembled WGS sequence"/>
</dbReference>
<feature type="transmembrane region" description="Helical" evidence="15">
    <location>
        <begin position="304"/>
        <end position="325"/>
    </location>
</feature>
<evidence type="ECO:0000256" key="10">
    <source>
        <dbReference type="ARBA" id="ARBA00023134"/>
    </source>
</evidence>
<name>A0A3D3REB0_9PLAN</name>
<keyword evidence="4 15" id="KW-0410">Iron transport</keyword>
<keyword evidence="5 15" id="KW-0812">Transmembrane</keyword>
<feature type="transmembrane region" description="Helical" evidence="15">
    <location>
        <begin position="541"/>
        <end position="562"/>
    </location>
</feature>
<dbReference type="InterPro" id="IPR005225">
    <property type="entry name" value="Small_GTP-bd"/>
</dbReference>
<proteinExistence type="inferred from homology"/>
<accession>A0A3D3REB0</accession>
<sequence length="767" mass="84689">MTNSSTVPKQQTVQQQKMTIAIIGNPNTGKSTLFNQLSGGHAHIGNFPGVTVEKKVGSVTWEGRKIDLVDLPGTYSLAPRSIDEMLAVDVLLGRQKGVPRPDAIICIADASNLERNLYLFSQILDLSTPVVLVLNMCDLARSRGIEIDATALSERLGQPVVCTEAHHGKGIKELKAAILKIDPGSRHEVQQLFPESFYTERAQLREKLESNQDESPPDFLVDRLLLDVGGYVESYFEHHTHNGLIEHLHQARLRLKEAGCAVPATEARVRYGWTRELLQGVIQQPEIQQETTSDKIDRWLTHPAFGFIFFIVLMFFVFQSVFTWAGPLMDQVEAAQTAVGGAIESLIAPGPLRSLLVDGVIAGVGGVLIFLPQIVILYFFIAVLEDSGYMARAAYIMDRLMRSLGLSGKSFIPLMSSYACAVPGIMATRVIENRHERLTTILVAPLMSCSARWPVYTLFIAAFIPNVIYFSLGEVTFVSLQGIVLFAMSSIGAVIAIPVAWFLKRVCFKGDVAPFVMELPGYKWPSPRNVIYRVYNRGKSFVVKAGTLIFATSIVIWAAGYFPGDHSEQFTLQEQIETVDASVEKTEAQLETAKAETPEKVESLEVQLNNLESTQSLLYERQNHVSGQLIENSYLGKAGHLIEPAVRPLGWDWKIGVGVIASFPAREVIISTLGTIYSLGGDVDEESEGLIGSIRSATWPDGRKVFNIPVAISIMVFFALCAQCAATLMVMRRETNSWVWPIVSFTYMTTLAYLGALVSYQVGMLFI</sequence>
<feature type="binding site" evidence="13">
    <location>
        <begin position="49"/>
        <end position="53"/>
    </location>
    <ligand>
        <name>GTP</name>
        <dbReference type="ChEBI" id="CHEBI:37565"/>
        <label>1</label>
    </ligand>
</feature>
<evidence type="ECO:0000256" key="5">
    <source>
        <dbReference type="ARBA" id="ARBA00022692"/>
    </source>
</evidence>
<keyword evidence="9" id="KW-0406">Ion transport</keyword>
<dbReference type="NCBIfam" id="TIGR00231">
    <property type="entry name" value="small_GTP"/>
    <property type="match status" value="1"/>
</dbReference>
<keyword evidence="3" id="KW-1003">Cell membrane</keyword>
<dbReference type="NCBIfam" id="TIGR00437">
    <property type="entry name" value="feoB"/>
    <property type="match status" value="1"/>
</dbReference>
<evidence type="ECO:0000256" key="16">
    <source>
        <dbReference type="SAM" id="Coils"/>
    </source>
</evidence>
<feature type="domain" description="FeoB-type G" evidence="17">
    <location>
        <begin position="17"/>
        <end position="184"/>
    </location>
</feature>
<comment type="similarity">
    <text evidence="15">Belongs to the TRAFAC class TrmE-Era-EngA-EngB-Septin-like GTPase superfamily. FeoB GTPase (TC 9.A.8) family.</text>
</comment>
<keyword evidence="6 13" id="KW-0547">Nucleotide-binding</keyword>
<feature type="binding site" evidence="14">
    <location>
        <position position="38"/>
    </location>
    <ligand>
        <name>Mg(2+)</name>
        <dbReference type="ChEBI" id="CHEBI:18420"/>
        <label>2</label>
    </ligand>
</feature>
<keyword evidence="2 15" id="KW-0813">Transport</keyword>
<feature type="binding site" evidence="14">
    <location>
        <position position="39"/>
    </location>
    <ligand>
        <name>Mg(2+)</name>
        <dbReference type="ChEBI" id="CHEBI:18420"/>
        <label>2</label>
    </ligand>
</feature>
<dbReference type="InterPro" id="IPR011640">
    <property type="entry name" value="Fe2_transport_prot_B_C"/>
</dbReference>
<dbReference type="CDD" id="cd01879">
    <property type="entry name" value="FeoB"/>
    <property type="match status" value="1"/>
</dbReference>
<feature type="coiled-coil region" evidence="16">
    <location>
        <begin position="576"/>
        <end position="621"/>
    </location>
</feature>
<feature type="transmembrane region" description="Helical" evidence="15">
    <location>
        <begin position="738"/>
        <end position="760"/>
    </location>
</feature>
<dbReference type="InterPro" id="IPR006073">
    <property type="entry name" value="GTP-bd"/>
</dbReference>
<feature type="binding site" evidence="13">
    <location>
        <begin position="70"/>
        <end position="73"/>
    </location>
    <ligand>
        <name>GTP</name>
        <dbReference type="ChEBI" id="CHEBI:37565"/>
        <label>1</label>
    </ligand>
</feature>
<dbReference type="SUPFAM" id="SSF52540">
    <property type="entry name" value="P-loop containing nucleoside triphosphate hydrolases"/>
    <property type="match status" value="1"/>
</dbReference>
<feature type="transmembrane region" description="Helical" evidence="15">
    <location>
        <begin position="360"/>
        <end position="384"/>
    </location>
</feature>
<evidence type="ECO:0000256" key="13">
    <source>
        <dbReference type="PIRSR" id="PIRSR603373-1"/>
    </source>
</evidence>
<evidence type="ECO:0000256" key="11">
    <source>
        <dbReference type="ARBA" id="ARBA00023136"/>
    </source>
</evidence>
<evidence type="ECO:0000313" key="19">
    <source>
        <dbReference type="Proteomes" id="UP000263642"/>
    </source>
</evidence>
<keyword evidence="10 13" id="KW-0342">GTP-binding</keyword>
<feature type="transmembrane region" description="Helical" evidence="15">
    <location>
        <begin position="708"/>
        <end position="731"/>
    </location>
</feature>
<evidence type="ECO:0000256" key="9">
    <source>
        <dbReference type="ARBA" id="ARBA00023065"/>
    </source>
</evidence>
<evidence type="ECO:0000256" key="3">
    <source>
        <dbReference type="ARBA" id="ARBA00022475"/>
    </source>
</evidence>
<protein>
    <recommendedName>
        <fullName evidence="12 15">Ferrous iron transport protein B</fullName>
    </recommendedName>
</protein>
<feature type="binding site" evidence="13">
    <location>
        <begin position="24"/>
        <end position="31"/>
    </location>
    <ligand>
        <name>GTP</name>
        <dbReference type="ChEBI" id="CHEBI:37565"/>
        <label>1</label>
    </ligand>
</feature>
<dbReference type="InterPro" id="IPR050860">
    <property type="entry name" value="FeoB_GTPase"/>
</dbReference>
<feature type="transmembrane region" description="Helical" evidence="15">
    <location>
        <begin position="453"/>
        <end position="472"/>
    </location>
</feature>
<dbReference type="AlphaFoldDB" id="A0A3D3REB0"/>
<dbReference type="Pfam" id="PF07670">
    <property type="entry name" value="Gate"/>
    <property type="match status" value="2"/>
</dbReference>
<feature type="binding site" evidence="13">
    <location>
        <begin position="135"/>
        <end position="138"/>
    </location>
    <ligand>
        <name>GTP</name>
        <dbReference type="ChEBI" id="CHEBI:37565"/>
        <label>1</label>
    </ligand>
</feature>
<reference evidence="18 19" key="1">
    <citation type="journal article" date="2018" name="Nat. Biotechnol.">
        <title>A standardized bacterial taxonomy based on genome phylogeny substantially revises the tree of life.</title>
        <authorList>
            <person name="Parks D.H."/>
            <person name="Chuvochina M."/>
            <person name="Waite D.W."/>
            <person name="Rinke C."/>
            <person name="Skarshewski A."/>
            <person name="Chaumeil P.A."/>
            <person name="Hugenholtz P."/>
        </authorList>
    </citation>
    <scope>NUCLEOTIDE SEQUENCE [LARGE SCALE GENOMIC DNA]</scope>
    <source>
        <strain evidence="18">UBA9375</strain>
    </source>
</reference>
<evidence type="ECO:0000256" key="8">
    <source>
        <dbReference type="ARBA" id="ARBA00023004"/>
    </source>
</evidence>
<dbReference type="Gene3D" id="3.40.50.300">
    <property type="entry name" value="P-loop containing nucleotide triphosphate hydrolases"/>
    <property type="match status" value="1"/>
</dbReference>
<evidence type="ECO:0000256" key="2">
    <source>
        <dbReference type="ARBA" id="ARBA00022448"/>
    </source>
</evidence>
<dbReference type="GO" id="GO:0005886">
    <property type="term" value="C:plasma membrane"/>
    <property type="evidence" value="ECO:0007669"/>
    <property type="project" value="UniProtKB-SubCell"/>
</dbReference>
<dbReference type="PROSITE" id="PS51711">
    <property type="entry name" value="G_FEOB"/>
    <property type="match status" value="1"/>
</dbReference>
<dbReference type="PRINTS" id="PR00326">
    <property type="entry name" value="GTP1OBG"/>
</dbReference>
<evidence type="ECO:0000256" key="6">
    <source>
        <dbReference type="ARBA" id="ARBA00022741"/>
    </source>
</evidence>